<gene>
    <name evidence="1" type="ORF">LCGC14_1841200</name>
</gene>
<dbReference type="EMBL" id="LAZR01018343">
    <property type="protein sequence ID" value="KKL96772.1"/>
    <property type="molecule type" value="Genomic_DNA"/>
</dbReference>
<organism evidence="1">
    <name type="scientific">marine sediment metagenome</name>
    <dbReference type="NCBI Taxonomy" id="412755"/>
    <lineage>
        <taxon>unclassified sequences</taxon>
        <taxon>metagenomes</taxon>
        <taxon>ecological metagenomes</taxon>
    </lineage>
</organism>
<comment type="caution">
    <text evidence="1">The sequence shown here is derived from an EMBL/GenBank/DDBJ whole genome shotgun (WGS) entry which is preliminary data.</text>
</comment>
<accession>A0A0F9JCP0</accession>
<dbReference type="AlphaFoldDB" id="A0A0F9JCP0"/>
<reference evidence="1" key="1">
    <citation type="journal article" date="2015" name="Nature">
        <title>Complex archaea that bridge the gap between prokaryotes and eukaryotes.</title>
        <authorList>
            <person name="Spang A."/>
            <person name="Saw J.H."/>
            <person name="Jorgensen S.L."/>
            <person name="Zaremba-Niedzwiedzka K."/>
            <person name="Martijn J."/>
            <person name="Lind A.E."/>
            <person name="van Eijk R."/>
            <person name="Schleper C."/>
            <person name="Guy L."/>
            <person name="Ettema T.J."/>
        </authorList>
    </citation>
    <scope>NUCLEOTIDE SEQUENCE</scope>
</reference>
<protein>
    <submittedName>
        <fullName evidence="1">Uncharacterized protein</fullName>
    </submittedName>
</protein>
<name>A0A0F9JCP0_9ZZZZ</name>
<evidence type="ECO:0000313" key="1">
    <source>
        <dbReference type="EMBL" id="KKL96772.1"/>
    </source>
</evidence>
<feature type="non-terminal residue" evidence="1">
    <location>
        <position position="28"/>
    </location>
</feature>
<sequence>MATIYYRGDRGDRWAVLSPHLNKPVEMM</sequence>
<proteinExistence type="predicted"/>